<proteinExistence type="predicted"/>
<dbReference type="NCBIfam" id="TIGR01053">
    <property type="entry name" value="LSD1"/>
    <property type="match status" value="1"/>
</dbReference>
<dbReference type="Proteomes" id="UP000316981">
    <property type="component" value="Unassembled WGS sequence"/>
</dbReference>
<dbReference type="EMBL" id="VMTP01000001">
    <property type="protein sequence ID" value="TVT87689.1"/>
    <property type="molecule type" value="Genomic_DNA"/>
</dbReference>
<reference evidence="1 2" key="1">
    <citation type="submission" date="2019-07" db="EMBL/GenBank/DDBJ databases">
        <title>Draft Genome Sequence of the first blaOXA-58-Harboring Acinetobacter colistiniresistens clinical isolate from Brazil.</title>
        <authorList>
            <person name="Favaro L.S."/>
            <person name="Paula-Petroli S.B."/>
            <person name="Moura C.F."/>
            <person name="Tognim M.C.B."/>
            <person name="Venancio E.J."/>
            <person name="Yamada-Ogatta S.F."/>
            <person name="Carrara-Marroni F.E."/>
        </authorList>
    </citation>
    <scope>NUCLEOTIDE SEQUENCE [LARGE SCALE GENOMIC DNA]</scope>
    <source>
        <strain evidence="1 2">DL</strain>
    </source>
</reference>
<name>A0A558FQD3_9GAMM</name>
<sequence>MVLCNSCRKVLHYV</sequence>
<evidence type="ECO:0000313" key="1">
    <source>
        <dbReference type="EMBL" id="TVT87689.1"/>
    </source>
</evidence>
<protein>
    <submittedName>
        <fullName evidence="1">Uncharacterized protein</fullName>
    </submittedName>
</protein>
<organism evidence="1 2">
    <name type="scientific">Acinetobacter colistiniresistens</name>
    <dbReference type="NCBI Taxonomy" id="280145"/>
    <lineage>
        <taxon>Bacteria</taxon>
        <taxon>Pseudomonadati</taxon>
        <taxon>Pseudomonadota</taxon>
        <taxon>Gammaproteobacteria</taxon>
        <taxon>Moraxellales</taxon>
        <taxon>Moraxellaceae</taxon>
        <taxon>Acinetobacter</taxon>
    </lineage>
</organism>
<gene>
    <name evidence="1" type="ORF">FPV60_00715</name>
</gene>
<comment type="caution">
    <text evidence="1">The sequence shown here is derived from an EMBL/GenBank/DDBJ whole genome shotgun (WGS) entry which is preliminary data.</text>
</comment>
<accession>A0A558FQD3</accession>
<evidence type="ECO:0000313" key="2">
    <source>
        <dbReference type="Proteomes" id="UP000316981"/>
    </source>
</evidence>